<evidence type="ECO:0000256" key="1">
    <source>
        <dbReference type="SAM" id="MobiDB-lite"/>
    </source>
</evidence>
<protein>
    <submittedName>
        <fullName evidence="2">Uncharacterized protein</fullName>
    </submittedName>
</protein>
<name>A0A834SEB9_9FABA</name>
<gene>
    <name evidence="2" type="ORF">G2W53_041124</name>
</gene>
<accession>A0A834SEB9</accession>
<evidence type="ECO:0000313" key="3">
    <source>
        <dbReference type="Proteomes" id="UP000634136"/>
    </source>
</evidence>
<dbReference type="Proteomes" id="UP000634136">
    <property type="component" value="Unassembled WGS sequence"/>
</dbReference>
<organism evidence="2 3">
    <name type="scientific">Senna tora</name>
    <dbReference type="NCBI Taxonomy" id="362788"/>
    <lineage>
        <taxon>Eukaryota</taxon>
        <taxon>Viridiplantae</taxon>
        <taxon>Streptophyta</taxon>
        <taxon>Embryophyta</taxon>
        <taxon>Tracheophyta</taxon>
        <taxon>Spermatophyta</taxon>
        <taxon>Magnoliopsida</taxon>
        <taxon>eudicotyledons</taxon>
        <taxon>Gunneridae</taxon>
        <taxon>Pentapetalae</taxon>
        <taxon>rosids</taxon>
        <taxon>fabids</taxon>
        <taxon>Fabales</taxon>
        <taxon>Fabaceae</taxon>
        <taxon>Caesalpinioideae</taxon>
        <taxon>Cassia clade</taxon>
        <taxon>Senna</taxon>
    </lineage>
</organism>
<reference evidence="2" key="1">
    <citation type="submission" date="2020-09" db="EMBL/GenBank/DDBJ databases">
        <title>Genome-Enabled Discovery of Anthraquinone Biosynthesis in Senna tora.</title>
        <authorList>
            <person name="Kang S.-H."/>
            <person name="Pandey R.P."/>
            <person name="Lee C.-M."/>
            <person name="Sim J.-S."/>
            <person name="Jeong J.-T."/>
            <person name="Choi B.-S."/>
            <person name="Jung M."/>
            <person name="Ginzburg D."/>
            <person name="Zhao K."/>
            <person name="Won S.Y."/>
            <person name="Oh T.-J."/>
            <person name="Yu Y."/>
            <person name="Kim N.-H."/>
            <person name="Lee O.R."/>
            <person name="Lee T.-H."/>
            <person name="Bashyal P."/>
            <person name="Kim T.-S."/>
            <person name="Lee W.-H."/>
            <person name="Kawkins C."/>
            <person name="Kim C.-K."/>
            <person name="Kim J.S."/>
            <person name="Ahn B.O."/>
            <person name="Rhee S.Y."/>
            <person name="Sohng J.K."/>
        </authorList>
    </citation>
    <scope>NUCLEOTIDE SEQUENCE</scope>
    <source>
        <tissue evidence="2">Leaf</tissue>
    </source>
</reference>
<keyword evidence="3" id="KW-1185">Reference proteome</keyword>
<feature type="compositionally biased region" description="Low complexity" evidence="1">
    <location>
        <begin position="1"/>
        <end position="18"/>
    </location>
</feature>
<feature type="region of interest" description="Disordered" evidence="1">
    <location>
        <begin position="1"/>
        <end position="28"/>
    </location>
</feature>
<proteinExistence type="predicted"/>
<sequence length="28" mass="2909">MAAVCHRGAAAHGRPGARFWSDSRGRGA</sequence>
<dbReference type="EMBL" id="JAAIUW010000013">
    <property type="protein sequence ID" value="KAF7802013.1"/>
    <property type="molecule type" value="Genomic_DNA"/>
</dbReference>
<comment type="caution">
    <text evidence="2">The sequence shown here is derived from an EMBL/GenBank/DDBJ whole genome shotgun (WGS) entry which is preliminary data.</text>
</comment>
<evidence type="ECO:0000313" key="2">
    <source>
        <dbReference type="EMBL" id="KAF7802013.1"/>
    </source>
</evidence>
<dbReference type="AlphaFoldDB" id="A0A834SEB9"/>